<dbReference type="InterPro" id="IPR003593">
    <property type="entry name" value="AAA+_ATPase"/>
</dbReference>
<feature type="compositionally biased region" description="Low complexity" evidence="12">
    <location>
        <begin position="811"/>
        <end position="874"/>
    </location>
</feature>
<dbReference type="Gene3D" id="1.10.8.60">
    <property type="match status" value="1"/>
</dbReference>
<dbReference type="InterPro" id="IPR008921">
    <property type="entry name" value="DNA_pol3_clamp-load_cplx_C"/>
</dbReference>
<evidence type="ECO:0000256" key="1">
    <source>
        <dbReference type="ARBA" id="ARBA00006360"/>
    </source>
</evidence>
<evidence type="ECO:0000256" key="4">
    <source>
        <dbReference type="ARBA" id="ARBA00022695"/>
    </source>
</evidence>
<keyword evidence="5" id="KW-0235">DNA replication</keyword>
<dbReference type="GO" id="GO:0003887">
    <property type="term" value="F:DNA-directed DNA polymerase activity"/>
    <property type="evidence" value="ECO:0007669"/>
    <property type="project" value="UniProtKB-KW"/>
</dbReference>
<evidence type="ECO:0000256" key="3">
    <source>
        <dbReference type="ARBA" id="ARBA00022679"/>
    </source>
</evidence>
<dbReference type="GO" id="GO:0046872">
    <property type="term" value="F:metal ion binding"/>
    <property type="evidence" value="ECO:0007669"/>
    <property type="project" value="UniProtKB-KW"/>
</dbReference>
<feature type="compositionally biased region" description="Low complexity" evidence="12">
    <location>
        <begin position="27"/>
        <end position="40"/>
    </location>
</feature>
<feature type="compositionally biased region" description="Gly residues" evidence="12">
    <location>
        <begin position="1027"/>
        <end position="1038"/>
    </location>
</feature>
<dbReference type="SUPFAM" id="SSF52540">
    <property type="entry name" value="P-loop containing nucleoside triphosphate hydrolases"/>
    <property type="match status" value="1"/>
</dbReference>
<dbReference type="Gene3D" id="3.40.50.300">
    <property type="entry name" value="P-loop containing nucleotide triphosphate hydrolases"/>
    <property type="match status" value="1"/>
</dbReference>
<dbReference type="GO" id="GO:0006261">
    <property type="term" value="P:DNA-templated DNA replication"/>
    <property type="evidence" value="ECO:0007669"/>
    <property type="project" value="TreeGrafter"/>
</dbReference>
<sequence>MDGDLDPGGREAPEDDFFEQDGPALFDDAASTESTSADSTKGTMANSTDTGGVGAPRDEPLASGEIPTPDAPVAATPDAPAPDNDPGAPLALYRRYRPDTFEQVIGQDHVTLPLQRAIANNRVSHAYLFSGPRGCGKTTCARILARCLNCENGPTPTPCGHCTSCRELATGGPGSIDVIEIDAASHGRVDDARELREGIFFAPVQSRFKIYIIDEAHMVTKEGFNALLKVVEEPPPHVKFIFATTEPDKVIGTIRSRTHHYPFRLVPPKVLTDYLEKICVEEHVQVEPGVLPLVVRAGAGSVRDSLSVLDQLLGSAGADGVSYQQATSLLGYTPDALLDEMVDALAAGDGKGVFGTIDKVIEIGQDPRRFAEDLLQRLRDLVIVADVPDALSSGLIDVAADQAQRFEHQAALIGPGELTRAAEVIASGLTHMRGTTAPRLHLELMCARILLPGADVDGRGTHARLDRLERRVGMPGVAEEPAVEQPAPPQWDDQANVSRGPHADVQPAADYQQGARTRQRSVRDGGPGLSGVGLTGPGYADGANQAQMGNVPGAAAGMGVGAPAGGSHAATARQRPATDQTAAPASGAARQQRPAAGPAPDGQATPPGNASRGHAGPTDTGPTSAGPGIAASDQAASDHPAPTDNLGDSPNAGTSHATAADGAATGVNTNADNAPGADNAGPAGPAPQATGAQAPSSGDSFPAQAPSSAAGRLNTAEVRRLWPEVLTAVKGRRRFTWILLSQNAQVLQADVDGLSLAFNSAGARDSFQNGGSNDVLREALIDVLGADLPIHCVVEGTAAMNEARGGEPARQRPAPTQQQAPTQHPTSTQHQAPAQQQAPTQHEAPAGHSAPQDQAAPQRQPGAGQRPAPGQAEPDQSGTGPSEPAQPASDKREGGHQGPPAEGGERAGGSSQQHQSQQHRDDADQHLADPPEVPRQRVAQAGSPGDDGSHRATGVPDDAAPARRNGRRRHVIPDLGEVASSMPTEQRDPGWDPWATPQGDAGQPDPHGTGSFGTGPSGTGSPNAGPNGAGSAGAGPNGSGTRSSTTDGTSTDGPQAAGHAGPRNNAAAPGASGRAPEPHHEIRWEVPPPDDEPPYDPDADVSMSDPNVDETGKSAAELIISELDAEVIEEIEHG</sequence>
<reference evidence="14" key="1">
    <citation type="submission" date="2016-05" db="EMBL/GenBank/DDBJ databases">
        <authorList>
            <person name="Lavstsen T."/>
            <person name="Jespersen J.S."/>
        </authorList>
    </citation>
    <scope>NUCLEOTIDE SEQUENCE</scope>
    <source>
        <strain evidence="14">PFRJS10</strain>
    </source>
</reference>
<evidence type="ECO:0000256" key="2">
    <source>
        <dbReference type="ARBA" id="ARBA00012417"/>
    </source>
</evidence>
<dbReference type="Pfam" id="PF13177">
    <property type="entry name" value="DNA_pol3_delta2"/>
    <property type="match status" value="1"/>
</dbReference>
<organism evidence="14">
    <name type="scientific">Propionibacterium freudenreichii</name>
    <dbReference type="NCBI Taxonomy" id="1744"/>
    <lineage>
        <taxon>Bacteria</taxon>
        <taxon>Bacillati</taxon>
        <taxon>Actinomycetota</taxon>
        <taxon>Actinomycetes</taxon>
        <taxon>Propionibacteriales</taxon>
        <taxon>Propionibacteriaceae</taxon>
        <taxon>Propionibacterium</taxon>
    </lineage>
</organism>
<keyword evidence="6" id="KW-0479">Metal-binding</keyword>
<feature type="compositionally biased region" description="Low complexity" evidence="12">
    <location>
        <begin position="67"/>
        <end position="91"/>
    </location>
</feature>
<dbReference type="CDD" id="cd00009">
    <property type="entry name" value="AAA"/>
    <property type="match status" value="1"/>
</dbReference>
<keyword evidence="4" id="KW-0548">Nucleotidyltransferase</keyword>
<dbReference type="PANTHER" id="PTHR11669:SF0">
    <property type="entry name" value="PROTEIN STICHEL-LIKE 2"/>
    <property type="match status" value="1"/>
</dbReference>
<keyword evidence="9" id="KW-0067">ATP-binding</keyword>
<feature type="region of interest" description="Disordered" evidence="12">
    <location>
        <begin position="801"/>
        <end position="1111"/>
    </location>
</feature>
<evidence type="ECO:0000256" key="8">
    <source>
        <dbReference type="ARBA" id="ARBA00022833"/>
    </source>
</evidence>
<feature type="compositionally biased region" description="Low complexity" evidence="12">
    <location>
        <begin position="898"/>
        <end position="916"/>
    </location>
</feature>
<name>A0A2C7AUL4_9ACTN</name>
<dbReference type="InterPro" id="IPR022754">
    <property type="entry name" value="DNA_pol_III_gamma-3"/>
</dbReference>
<dbReference type="Gene3D" id="1.20.272.10">
    <property type="match status" value="1"/>
</dbReference>
<feature type="compositionally biased region" description="Basic and acidic residues" evidence="12">
    <location>
        <begin position="918"/>
        <end position="935"/>
    </location>
</feature>
<evidence type="ECO:0000313" key="14">
    <source>
        <dbReference type="EMBL" id="SBN39432.1"/>
    </source>
</evidence>
<dbReference type="EC" id="2.7.7.7" evidence="2"/>
<feature type="region of interest" description="Disordered" evidence="12">
    <location>
        <begin position="478"/>
        <end position="537"/>
    </location>
</feature>
<feature type="compositionally biased region" description="Polar residues" evidence="12">
    <location>
        <begin position="41"/>
        <end position="50"/>
    </location>
</feature>
<evidence type="ECO:0000256" key="7">
    <source>
        <dbReference type="ARBA" id="ARBA00022741"/>
    </source>
</evidence>
<evidence type="ECO:0000256" key="12">
    <source>
        <dbReference type="SAM" id="MobiDB-lite"/>
    </source>
</evidence>
<keyword evidence="10" id="KW-0239">DNA-directed DNA polymerase</keyword>
<evidence type="ECO:0000256" key="6">
    <source>
        <dbReference type="ARBA" id="ARBA00022723"/>
    </source>
</evidence>
<dbReference type="FunFam" id="3.40.50.300:FF:000014">
    <property type="entry name" value="DNA polymerase III subunit gamma/tau"/>
    <property type="match status" value="1"/>
</dbReference>
<dbReference type="GO" id="GO:0009360">
    <property type="term" value="C:DNA polymerase III complex"/>
    <property type="evidence" value="ECO:0007669"/>
    <property type="project" value="InterPro"/>
</dbReference>
<feature type="region of interest" description="Disordered" evidence="12">
    <location>
        <begin position="1"/>
        <end position="91"/>
    </location>
</feature>
<keyword evidence="8" id="KW-0862">Zinc</keyword>
<evidence type="ECO:0000256" key="10">
    <source>
        <dbReference type="ARBA" id="ARBA00022932"/>
    </source>
</evidence>
<feature type="compositionally biased region" description="Low complexity" evidence="12">
    <location>
        <begin position="668"/>
        <end position="695"/>
    </location>
</feature>
<feature type="compositionally biased region" description="Gly residues" evidence="12">
    <location>
        <begin position="525"/>
        <end position="536"/>
    </location>
</feature>
<feature type="compositionally biased region" description="Polar residues" evidence="12">
    <location>
        <begin position="646"/>
        <end position="657"/>
    </location>
</feature>
<dbReference type="InterPro" id="IPR045085">
    <property type="entry name" value="HLD_clamp_pol_III_gamma_tau"/>
</dbReference>
<proteinExistence type="inferred from homology"/>
<dbReference type="InterPro" id="IPR027417">
    <property type="entry name" value="P-loop_NTPase"/>
</dbReference>
<feature type="compositionally biased region" description="Acidic residues" evidence="12">
    <location>
        <begin position="1088"/>
        <end position="1099"/>
    </location>
</feature>
<dbReference type="SUPFAM" id="SSF48019">
    <property type="entry name" value="post-AAA+ oligomerization domain-like"/>
    <property type="match status" value="1"/>
</dbReference>
<evidence type="ECO:0000256" key="5">
    <source>
        <dbReference type="ARBA" id="ARBA00022705"/>
    </source>
</evidence>
<protein>
    <recommendedName>
        <fullName evidence="2">DNA-directed DNA polymerase</fullName>
        <ecNumber evidence="2">2.7.7.7</ecNumber>
    </recommendedName>
</protein>
<keyword evidence="7" id="KW-0547">Nucleotide-binding</keyword>
<dbReference type="CDD" id="cd18137">
    <property type="entry name" value="HLD_clamp_pol_III_gamma_tau"/>
    <property type="match status" value="1"/>
</dbReference>
<dbReference type="GO" id="GO:0003677">
    <property type="term" value="F:DNA binding"/>
    <property type="evidence" value="ECO:0007669"/>
    <property type="project" value="InterPro"/>
</dbReference>
<dbReference type="Pfam" id="PF22608">
    <property type="entry name" value="DNAX_ATPase_lid"/>
    <property type="match status" value="1"/>
</dbReference>
<feature type="domain" description="AAA+ ATPase" evidence="13">
    <location>
        <begin position="123"/>
        <end position="271"/>
    </location>
</feature>
<evidence type="ECO:0000256" key="11">
    <source>
        <dbReference type="ARBA" id="ARBA00049244"/>
    </source>
</evidence>
<dbReference type="NCBIfam" id="NF005846">
    <property type="entry name" value="PRK07764.1-6"/>
    <property type="match status" value="1"/>
</dbReference>
<keyword evidence="3" id="KW-0808">Transferase</keyword>
<dbReference type="Pfam" id="PF12169">
    <property type="entry name" value="DNA_pol3_gamma3"/>
    <property type="match status" value="1"/>
</dbReference>
<comment type="similarity">
    <text evidence="1">Belongs to the DnaX/STICHEL family.</text>
</comment>
<feature type="compositionally biased region" description="Low complexity" evidence="12">
    <location>
        <begin position="1039"/>
        <end position="1075"/>
    </location>
</feature>
<dbReference type="EMBL" id="LT576035">
    <property type="protein sequence ID" value="SBN39432.1"/>
    <property type="molecule type" value="Genomic_DNA"/>
</dbReference>
<dbReference type="PANTHER" id="PTHR11669">
    <property type="entry name" value="REPLICATION FACTOR C / DNA POLYMERASE III GAMMA-TAU SUBUNIT"/>
    <property type="match status" value="1"/>
</dbReference>
<dbReference type="GO" id="GO:0005524">
    <property type="term" value="F:ATP binding"/>
    <property type="evidence" value="ECO:0007669"/>
    <property type="project" value="UniProtKB-KW"/>
</dbReference>
<accession>A0A2C7AUL4</accession>
<dbReference type="InterPro" id="IPR050238">
    <property type="entry name" value="DNA_Rep/Repair_Clamp_Loader"/>
</dbReference>
<dbReference type="AlphaFoldDB" id="A0A2C7AUL4"/>
<feature type="region of interest" description="Disordered" evidence="12">
    <location>
        <begin position="562"/>
        <end position="712"/>
    </location>
</feature>
<comment type="catalytic activity">
    <reaction evidence="11">
        <text>DNA(n) + a 2'-deoxyribonucleoside 5'-triphosphate = DNA(n+1) + diphosphate</text>
        <dbReference type="Rhea" id="RHEA:22508"/>
        <dbReference type="Rhea" id="RHEA-COMP:17339"/>
        <dbReference type="Rhea" id="RHEA-COMP:17340"/>
        <dbReference type="ChEBI" id="CHEBI:33019"/>
        <dbReference type="ChEBI" id="CHEBI:61560"/>
        <dbReference type="ChEBI" id="CHEBI:173112"/>
        <dbReference type="EC" id="2.7.7.7"/>
    </reaction>
</comment>
<evidence type="ECO:0000256" key="9">
    <source>
        <dbReference type="ARBA" id="ARBA00022840"/>
    </source>
</evidence>
<gene>
    <name evidence="14" type="ORF">PFR_JS10_1789</name>
</gene>
<dbReference type="SMART" id="SM00382">
    <property type="entry name" value="AAA"/>
    <property type="match status" value="1"/>
</dbReference>
<dbReference type="InterPro" id="IPR012763">
    <property type="entry name" value="DNA_pol_III_sug/sutau_N"/>
</dbReference>
<dbReference type="NCBIfam" id="TIGR02397">
    <property type="entry name" value="dnaX_nterm"/>
    <property type="match status" value="1"/>
</dbReference>
<feature type="compositionally biased region" description="Low complexity" evidence="12">
    <location>
        <begin position="580"/>
        <end position="608"/>
    </location>
</feature>
<evidence type="ECO:0000259" key="13">
    <source>
        <dbReference type="SMART" id="SM00382"/>
    </source>
</evidence>